<feature type="compositionally biased region" description="Basic and acidic residues" evidence="2">
    <location>
        <begin position="40"/>
        <end position="74"/>
    </location>
</feature>
<dbReference type="Pfam" id="PF05532">
    <property type="entry name" value="CsbD"/>
    <property type="match status" value="1"/>
</dbReference>
<evidence type="ECO:0000313" key="5">
    <source>
        <dbReference type="Proteomes" id="UP000273977"/>
    </source>
</evidence>
<organism evidence="4 5">
    <name type="scientific">Aerococcus agrisoli</name>
    <dbReference type="NCBI Taxonomy" id="2487350"/>
    <lineage>
        <taxon>Bacteria</taxon>
        <taxon>Bacillati</taxon>
        <taxon>Bacillota</taxon>
        <taxon>Bacilli</taxon>
        <taxon>Lactobacillales</taxon>
        <taxon>Aerococcaceae</taxon>
        <taxon>Aerococcus</taxon>
    </lineage>
</organism>
<comment type="similarity">
    <text evidence="1">Belongs to the UPF0337 (CsbD) family.</text>
</comment>
<proteinExistence type="inferred from homology"/>
<reference evidence="4 5" key="1">
    <citation type="submission" date="2018-11" db="EMBL/GenBank/DDBJ databases">
        <title>Aerococcus sp. SJQ22, whole genome shotgun sequence.</title>
        <authorList>
            <person name="Sun L."/>
            <person name="Gao X."/>
            <person name="Chen W."/>
            <person name="Huang K."/>
        </authorList>
    </citation>
    <scope>NUCLEOTIDE SEQUENCE [LARGE SCALE GENOMIC DNA]</scope>
    <source>
        <strain evidence="4 5">SJQ22</strain>
    </source>
</reference>
<evidence type="ECO:0000256" key="2">
    <source>
        <dbReference type="SAM" id="MobiDB-lite"/>
    </source>
</evidence>
<dbReference type="OrthoDB" id="2134937at2"/>
<dbReference type="Proteomes" id="UP000273977">
    <property type="component" value="Unassembled WGS sequence"/>
</dbReference>
<feature type="domain" description="CsbD-like" evidence="3">
    <location>
        <begin position="6"/>
        <end position="55"/>
    </location>
</feature>
<dbReference type="InterPro" id="IPR008462">
    <property type="entry name" value="CsbD"/>
</dbReference>
<dbReference type="SUPFAM" id="SSF69047">
    <property type="entry name" value="Hypothetical protein YjbJ"/>
    <property type="match status" value="1"/>
</dbReference>
<sequence>MSNENNGTFDKIKGSINETVGKITGDKELEGKGKGQQARGEVEEKVNQAKDAFNDAKADAQGRLDGFTNKDDEK</sequence>
<dbReference type="InterPro" id="IPR036629">
    <property type="entry name" value="YjbJ_sf"/>
</dbReference>
<comment type="caution">
    <text evidence="4">The sequence shown here is derived from an EMBL/GenBank/DDBJ whole genome shotgun (WGS) entry which is preliminary data.</text>
</comment>
<feature type="region of interest" description="Disordered" evidence="2">
    <location>
        <begin position="1"/>
        <end position="74"/>
    </location>
</feature>
<evidence type="ECO:0000259" key="3">
    <source>
        <dbReference type="Pfam" id="PF05532"/>
    </source>
</evidence>
<feature type="compositionally biased region" description="Basic and acidic residues" evidence="2">
    <location>
        <begin position="24"/>
        <end position="33"/>
    </location>
</feature>
<dbReference type="RefSeq" id="WP_123779082.1">
    <property type="nucleotide sequence ID" value="NZ_RKMG01000002.1"/>
</dbReference>
<dbReference type="Gene3D" id="1.10.1470.10">
    <property type="entry name" value="YjbJ"/>
    <property type="match status" value="1"/>
</dbReference>
<name>A0A3N4GRV1_9LACT</name>
<evidence type="ECO:0000256" key="1">
    <source>
        <dbReference type="ARBA" id="ARBA00009129"/>
    </source>
</evidence>
<dbReference type="AlphaFoldDB" id="A0A3N4GRV1"/>
<evidence type="ECO:0000313" key="4">
    <source>
        <dbReference type="EMBL" id="RPA64975.1"/>
    </source>
</evidence>
<accession>A0A3N4GRV1</accession>
<protein>
    <submittedName>
        <fullName evidence="4">CsbD family protein</fullName>
    </submittedName>
</protein>
<dbReference type="EMBL" id="RKMG01000002">
    <property type="protein sequence ID" value="RPA64975.1"/>
    <property type="molecule type" value="Genomic_DNA"/>
</dbReference>
<gene>
    <name evidence="4" type="ORF">EF384_00750</name>
</gene>
<keyword evidence="5" id="KW-1185">Reference proteome</keyword>